<dbReference type="SUPFAM" id="SSF55073">
    <property type="entry name" value="Nucleotide cyclase"/>
    <property type="match status" value="1"/>
</dbReference>
<evidence type="ECO:0000259" key="4">
    <source>
        <dbReference type="PROSITE" id="PS50110"/>
    </source>
</evidence>
<dbReference type="InterPro" id="IPR043128">
    <property type="entry name" value="Rev_trsase/Diguanyl_cyclase"/>
</dbReference>
<dbReference type="CDD" id="cd01948">
    <property type="entry name" value="EAL"/>
    <property type="match status" value="1"/>
</dbReference>
<dbReference type="InterPro" id="IPR029787">
    <property type="entry name" value="Nucleotide_cyclase"/>
</dbReference>
<dbReference type="SUPFAM" id="SSF52172">
    <property type="entry name" value="CheY-like"/>
    <property type="match status" value="1"/>
</dbReference>
<dbReference type="GeneID" id="93165163"/>
<dbReference type="SMART" id="SM00267">
    <property type="entry name" value="GGDEF"/>
    <property type="match status" value="1"/>
</dbReference>
<dbReference type="Proteomes" id="UP000037392">
    <property type="component" value="Unassembled WGS sequence"/>
</dbReference>
<evidence type="ECO:0000313" key="7">
    <source>
        <dbReference type="Proteomes" id="UP000037392"/>
    </source>
</evidence>
<feature type="domain" description="Response regulatory" evidence="4">
    <location>
        <begin position="7"/>
        <end position="122"/>
    </location>
</feature>
<evidence type="ECO:0000256" key="3">
    <source>
        <dbReference type="PROSITE-ProRule" id="PRU00169"/>
    </source>
</evidence>
<dbReference type="PROSITE" id="PS50883">
    <property type="entry name" value="EAL"/>
    <property type="match status" value="1"/>
</dbReference>
<evidence type="ECO:0000313" key="6">
    <source>
        <dbReference type="EMBL" id="KMW21575.1"/>
    </source>
</evidence>
<reference evidence="6 7" key="1">
    <citation type="submission" date="2011-04" db="EMBL/GenBank/DDBJ databases">
        <title>The Genome Sequence of Clostridium citroniae WAL-19142.</title>
        <authorList>
            <consortium name="The Broad Institute Genome Sequencing Platform"/>
            <person name="Earl A."/>
            <person name="Ward D."/>
            <person name="Feldgarden M."/>
            <person name="Gevers D."/>
            <person name="Warren Y.A."/>
            <person name="Tyrrell K.L."/>
            <person name="Citron D.M."/>
            <person name="Goldstein E.J."/>
            <person name="Daigneault M."/>
            <person name="Allen-Vercoe E."/>
            <person name="Young S.K."/>
            <person name="Zeng Q."/>
            <person name="Gargeya S."/>
            <person name="Fitzgerald M."/>
            <person name="Haas B."/>
            <person name="Abouelleil A."/>
            <person name="Alvarado L."/>
            <person name="Arachchi H.M."/>
            <person name="Berlin A."/>
            <person name="Brown A."/>
            <person name="Chapman S.B."/>
            <person name="Chen Z."/>
            <person name="Dunbar C."/>
            <person name="Freedman E."/>
            <person name="Gearin G."/>
            <person name="Gellesch M."/>
            <person name="Goldberg J."/>
            <person name="Griggs A."/>
            <person name="Gujja S."/>
            <person name="Heilman E.R."/>
            <person name="Heiman D."/>
            <person name="Howarth C."/>
            <person name="Larson L."/>
            <person name="Lui A."/>
            <person name="MacDonald P.J."/>
            <person name="Mehta T."/>
            <person name="Montmayeur A."/>
            <person name="Murphy C."/>
            <person name="Neiman D."/>
            <person name="Pearson M."/>
            <person name="Priest M."/>
            <person name="Roberts A."/>
            <person name="Saif S."/>
            <person name="Shea T."/>
            <person name="Shenoy N."/>
            <person name="Sisk P."/>
            <person name="Stolte C."/>
            <person name="Sykes S."/>
            <person name="White J."/>
            <person name="Yandava C."/>
            <person name="Wortman J."/>
            <person name="Nusbaum C."/>
            <person name="Birren B."/>
        </authorList>
    </citation>
    <scope>NUCLEOTIDE SEQUENCE [LARGE SCALE GENOMIC DNA]</scope>
    <source>
        <strain evidence="6 7">WAL-19142</strain>
    </source>
</reference>
<dbReference type="Pfam" id="PF00072">
    <property type="entry name" value="Response_reg"/>
    <property type="match status" value="1"/>
</dbReference>
<dbReference type="PANTHER" id="PTHR33121">
    <property type="entry name" value="CYCLIC DI-GMP PHOSPHODIESTERASE PDEF"/>
    <property type="match status" value="1"/>
</dbReference>
<name>A0A0J9F033_9FIRM</name>
<dbReference type="InterPro" id="IPR050706">
    <property type="entry name" value="Cyclic-di-GMP_PDE-like"/>
</dbReference>
<dbReference type="Pfam" id="PF00990">
    <property type="entry name" value="GGDEF"/>
    <property type="match status" value="1"/>
</dbReference>
<evidence type="ECO:0000259" key="5">
    <source>
        <dbReference type="PROSITE" id="PS50883"/>
    </source>
</evidence>
<dbReference type="OrthoDB" id="9805474at2"/>
<feature type="domain" description="EAL" evidence="5">
    <location>
        <begin position="320"/>
        <end position="574"/>
    </location>
</feature>
<accession>A0A0J9F033</accession>
<dbReference type="SMART" id="SM00052">
    <property type="entry name" value="EAL"/>
    <property type="match status" value="1"/>
</dbReference>
<proteinExistence type="predicted"/>
<dbReference type="InterPro" id="IPR011006">
    <property type="entry name" value="CheY-like_superfamily"/>
</dbReference>
<evidence type="ECO:0000256" key="1">
    <source>
        <dbReference type="ARBA" id="ARBA00018672"/>
    </source>
</evidence>
<dbReference type="Pfam" id="PF00563">
    <property type="entry name" value="EAL"/>
    <property type="match status" value="1"/>
</dbReference>
<dbReference type="InterPro" id="IPR035919">
    <property type="entry name" value="EAL_sf"/>
</dbReference>
<comment type="caution">
    <text evidence="3">Lacks conserved residue(s) required for the propagation of feature annotation.</text>
</comment>
<dbReference type="InterPro" id="IPR001789">
    <property type="entry name" value="Sig_transdc_resp-reg_receiver"/>
</dbReference>
<dbReference type="InterPro" id="IPR000160">
    <property type="entry name" value="GGDEF_dom"/>
</dbReference>
<comment type="function">
    <text evidence="2">May play the central regulatory role in sporulation. It may be an element of the effector pathway responsible for the activation of sporulation genes in response to nutritional stress. Spo0A may act in concert with spo0H (a sigma factor) to control the expression of some genes that are critical to the sporulation process.</text>
</comment>
<gene>
    <name evidence="6" type="ORF">HMPREF9470_01680</name>
</gene>
<dbReference type="PROSITE" id="PS50110">
    <property type="entry name" value="RESPONSE_REGULATORY"/>
    <property type="match status" value="1"/>
</dbReference>
<dbReference type="Gene3D" id="3.30.70.270">
    <property type="match status" value="1"/>
</dbReference>
<dbReference type="EMBL" id="ADLK01000015">
    <property type="protein sequence ID" value="KMW21575.1"/>
    <property type="molecule type" value="Genomic_DNA"/>
</dbReference>
<dbReference type="AlphaFoldDB" id="A0A0J9F033"/>
<dbReference type="PANTHER" id="PTHR33121:SF70">
    <property type="entry name" value="SIGNALING PROTEIN YKOW"/>
    <property type="match status" value="1"/>
</dbReference>
<dbReference type="Gene3D" id="3.20.20.450">
    <property type="entry name" value="EAL domain"/>
    <property type="match status" value="1"/>
</dbReference>
<sequence>MDEHRKTIMMVDSRPVQREKVKEILEGTYEIKEAESEEDAILQLTWAGPVDAILLGSLMHGSRTVGFLDHIRKSGYASVPVIVILEDSGEERGLKALDHGAWDYVTGPIRPKTLKNRLDHALLSHRMPLSPGSSPGSEFSPYSTSLHKEFCYMRDRDRLTGLYNREKMFAETRRMIDRHMDILFVFLRFDIDRFRLYNAVFGEKRGDKLLLLLADTIEGITGFFEFCTYGRINADTFCICEPYDCEKLNMQVQMVKEELAGFEEDYLLEPTVGAYIVEEPDLAVEEMYIRAFIGSKKCKNKFASYLGFYDMDEGIREAEEAAIVSSMQTAMDEEQFVVYFQPKFDITNERDVGAEALVRWKHPDTGLLSPKYFIPVFERNGFISRLDYYVWEHVCRLIHKWLQDGISLHPITVNISRISLYNPKLSCILLELIRRYDVPIGLLNLEITESAYVSDPEVIQEAVRRLHQAGFILLMDDFGSGYSSLNMLKDIEVDVLKIDMQFLSGGVSPGKGKIILESVIQMANNLGMPVVMEGVETQEQKRFLYKIGCNYVQGFYYARPMPQEEYETKYIYRKKEVRG</sequence>
<comment type="caution">
    <text evidence="6">The sequence shown here is derived from an EMBL/GenBank/DDBJ whole genome shotgun (WGS) entry which is preliminary data.</text>
</comment>
<dbReference type="PATRIC" id="fig|742734.4.peg.1800"/>
<dbReference type="SUPFAM" id="SSF141868">
    <property type="entry name" value="EAL domain-like"/>
    <property type="match status" value="1"/>
</dbReference>
<dbReference type="GO" id="GO:0000160">
    <property type="term" value="P:phosphorelay signal transduction system"/>
    <property type="evidence" value="ECO:0007669"/>
    <property type="project" value="InterPro"/>
</dbReference>
<dbReference type="RefSeq" id="WP_048929657.1">
    <property type="nucleotide sequence ID" value="NZ_KQ235877.1"/>
</dbReference>
<dbReference type="InterPro" id="IPR001633">
    <property type="entry name" value="EAL_dom"/>
</dbReference>
<dbReference type="GO" id="GO:0071111">
    <property type="term" value="F:cyclic-guanylate-specific phosphodiesterase activity"/>
    <property type="evidence" value="ECO:0007669"/>
    <property type="project" value="InterPro"/>
</dbReference>
<organism evidence="6 7">
    <name type="scientific">[Clostridium] citroniae WAL-19142</name>
    <dbReference type="NCBI Taxonomy" id="742734"/>
    <lineage>
        <taxon>Bacteria</taxon>
        <taxon>Bacillati</taxon>
        <taxon>Bacillota</taxon>
        <taxon>Clostridia</taxon>
        <taxon>Lachnospirales</taxon>
        <taxon>Lachnospiraceae</taxon>
        <taxon>Enterocloster</taxon>
    </lineage>
</organism>
<protein>
    <recommendedName>
        <fullName evidence="1">Stage 0 sporulation protein A homolog</fullName>
    </recommendedName>
</protein>
<dbReference type="Gene3D" id="3.40.50.2300">
    <property type="match status" value="1"/>
</dbReference>
<evidence type="ECO:0000256" key="2">
    <source>
        <dbReference type="ARBA" id="ARBA00024867"/>
    </source>
</evidence>
<dbReference type="SMART" id="SM00448">
    <property type="entry name" value="REC"/>
    <property type="match status" value="1"/>
</dbReference>